<evidence type="ECO:0000313" key="4">
    <source>
        <dbReference type="EMBL" id="UWZ36715.1"/>
    </source>
</evidence>
<evidence type="ECO:0000256" key="2">
    <source>
        <dbReference type="ARBA" id="ARBA00023239"/>
    </source>
</evidence>
<dbReference type="SUPFAM" id="SSF53639">
    <property type="entry name" value="AraD/HMP-PK domain-like"/>
    <property type="match status" value="1"/>
</dbReference>
<accession>A0ABY5Z3V2</accession>
<sequence length="218" mass="23280">MQNNETGDLRDQLAHVGHAVVQAGLVVGSGGNLSARAPGADECWITAAGTWLDRLDRGSFVRIRISDGAALDRTSSDAKAAPSSELALHLATYRARPDVNAVVHLHPQTVLLLDAIGAPIQILTTDHAFYLRRVATMPFIPPGRPEVGTLAAKACSDGTNCVVLSRHGCSVIADSIELAHKRAFYLEEAARMTYRALLLGRTPEPLPTTWLDAENATA</sequence>
<dbReference type="PANTHER" id="PTHR22789">
    <property type="entry name" value="FUCULOSE PHOSPHATE ALDOLASE"/>
    <property type="match status" value="1"/>
</dbReference>
<proteinExistence type="predicted"/>
<keyword evidence="1" id="KW-0479">Metal-binding</keyword>
<evidence type="ECO:0000256" key="1">
    <source>
        <dbReference type="ARBA" id="ARBA00022723"/>
    </source>
</evidence>
<dbReference type="Proteomes" id="UP001058271">
    <property type="component" value="Chromosome"/>
</dbReference>
<organism evidence="4 5">
    <name type="scientific">Dactylosporangium roseum</name>
    <dbReference type="NCBI Taxonomy" id="47989"/>
    <lineage>
        <taxon>Bacteria</taxon>
        <taxon>Bacillati</taxon>
        <taxon>Actinomycetota</taxon>
        <taxon>Actinomycetes</taxon>
        <taxon>Micromonosporales</taxon>
        <taxon>Micromonosporaceae</taxon>
        <taxon>Dactylosporangium</taxon>
    </lineage>
</organism>
<dbReference type="PANTHER" id="PTHR22789:SF0">
    <property type="entry name" value="3-OXO-TETRONATE 4-PHOSPHATE DECARBOXYLASE-RELATED"/>
    <property type="match status" value="1"/>
</dbReference>
<reference evidence="4" key="1">
    <citation type="submission" date="2021-04" db="EMBL/GenBank/DDBJ databases">
        <title>Biosynthetic gene clusters of Dactylosporangioum roseum.</title>
        <authorList>
            <person name="Hartkoorn R.C."/>
            <person name="Beaudoing E."/>
            <person name="Hot D."/>
            <person name="Moureu S."/>
        </authorList>
    </citation>
    <scope>NUCLEOTIDE SEQUENCE</scope>
    <source>
        <strain evidence="4">NRRL B-16295</strain>
    </source>
</reference>
<keyword evidence="2" id="KW-0456">Lyase</keyword>
<keyword evidence="5" id="KW-1185">Reference proteome</keyword>
<name>A0ABY5Z3V2_9ACTN</name>
<dbReference type="RefSeq" id="WP_260726066.1">
    <property type="nucleotide sequence ID" value="NZ_BAAABS010000036.1"/>
</dbReference>
<evidence type="ECO:0000313" key="5">
    <source>
        <dbReference type="Proteomes" id="UP001058271"/>
    </source>
</evidence>
<dbReference type="Pfam" id="PF00596">
    <property type="entry name" value="Aldolase_II"/>
    <property type="match status" value="1"/>
</dbReference>
<dbReference type="InterPro" id="IPR001303">
    <property type="entry name" value="Aldolase_II/adducin_N"/>
</dbReference>
<dbReference type="InterPro" id="IPR050197">
    <property type="entry name" value="Aldolase_class_II_sugar_metab"/>
</dbReference>
<dbReference type="SMART" id="SM01007">
    <property type="entry name" value="Aldolase_II"/>
    <property type="match status" value="1"/>
</dbReference>
<protein>
    <submittedName>
        <fullName evidence="4">Class II aldolase/adducin family protein</fullName>
    </submittedName>
</protein>
<gene>
    <name evidence="4" type="ORF">Drose_37980</name>
</gene>
<feature type="domain" description="Class II aldolase/adducin N-terminal" evidence="3">
    <location>
        <begin position="11"/>
        <end position="194"/>
    </location>
</feature>
<dbReference type="EMBL" id="CP073721">
    <property type="protein sequence ID" value="UWZ36715.1"/>
    <property type="molecule type" value="Genomic_DNA"/>
</dbReference>
<evidence type="ECO:0000259" key="3">
    <source>
        <dbReference type="SMART" id="SM01007"/>
    </source>
</evidence>
<dbReference type="Gene3D" id="3.40.225.10">
    <property type="entry name" value="Class II aldolase/adducin N-terminal domain"/>
    <property type="match status" value="1"/>
</dbReference>
<dbReference type="InterPro" id="IPR036409">
    <property type="entry name" value="Aldolase_II/adducin_N_sf"/>
</dbReference>